<evidence type="ECO:0000313" key="2">
    <source>
        <dbReference type="EMBL" id="SHF32413.1"/>
    </source>
</evidence>
<feature type="chain" id="PRO_5012793257" evidence="1">
    <location>
        <begin position="29"/>
        <end position="173"/>
    </location>
</feature>
<keyword evidence="3" id="KW-1185">Reference proteome</keyword>
<evidence type="ECO:0000313" key="3">
    <source>
        <dbReference type="Proteomes" id="UP000184196"/>
    </source>
</evidence>
<protein>
    <submittedName>
        <fullName evidence="2">Uncharacterized protein</fullName>
    </submittedName>
</protein>
<name>A0A1M5AQ93_9FIRM</name>
<organism evidence="2 3">
    <name type="scientific">Desulfofundulus australicus DSM 11792</name>
    <dbReference type="NCBI Taxonomy" id="1121425"/>
    <lineage>
        <taxon>Bacteria</taxon>
        <taxon>Bacillati</taxon>
        <taxon>Bacillota</taxon>
        <taxon>Clostridia</taxon>
        <taxon>Eubacteriales</taxon>
        <taxon>Peptococcaceae</taxon>
        <taxon>Desulfofundulus</taxon>
    </lineage>
</organism>
<dbReference type="AlphaFoldDB" id="A0A1M5AQ93"/>
<accession>A0A1M5AQ93</accession>
<dbReference type="EMBL" id="FQUW01000023">
    <property type="protein sequence ID" value="SHF32413.1"/>
    <property type="molecule type" value="Genomic_DNA"/>
</dbReference>
<keyword evidence="1" id="KW-0732">Signal</keyword>
<reference evidence="3" key="1">
    <citation type="submission" date="2016-11" db="EMBL/GenBank/DDBJ databases">
        <authorList>
            <person name="Varghese N."/>
            <person name="Submissions S."/>
        </authorList>
    </citation>
    <scope>NUCLEOTIDE SEQUENCE [LARGE SCALE GENOMIC DNA]</scope>
    <source>
        <strain evidence="3">DSM 11792</strain>
    </source>
</reference>
<dbReference type="RefSeq" id="WP_073165676.1">
    <property type="nucleotide sequence ID" value="NZ_FQUW01000023.1"/>
</dbReference>
<dbReference type="Proteomes" id="UP000184196">
    <property type="component" value="Unassembled WGS sequence"/>
</dbReference>
<feature type="signal peptide" evidence="1">
    <location>
        <begin position="1"/>
        <end position="28"/>
    </location>
</feature>
<dbReference type="OrthoDB" id="2617475at2"/>
<proteinExistence type="predicted"/>
<evidence type="ECO:0000256" key="1">
    <source>
        <dbReference type="SAM" id="SignalP"/>
    </source>
</evidence>
<sequence>MKCKLKLKAISLLLVLVIALSFSTTAYAVPSNTLSSFSNTYEFKNDVLQLEKDANSLSTTATKDGEVQPAGKLGFLVKLALQTIKSAIKYGGEVLEYILKRLDPDTANYLTNNISKITKALDNVIKKIDDAQDYATATIRSMLFTSLTSVGVPGYYALPIADAIARTVDWLLL</sequence>
<gene>
    <name evidence="2" type="ORF">SAMN02745218_01966</name>
</gene>